<feature type="transmembrane region" description="Helical" evidence="8">
    <location>
        <begin position="312"/>
        <end position="336"/>
    </location>
</feature>
<dbReference type="InterPro" id="IPR003838">
    <property type="entry name" value="ABC3_permease_C"/>
</dbReference>
<dbReference type="PANTHER" id="PTHR30572">
    <property type="entry name" value="MEMBRANE COMPONENT OF TRANSPORTER-RELATED"/>
    <property type="match status" value="1"/>
</dbReference>
<comment type="similarity">
    <text evidence="6">Belongs to the ABC-4 integral membrane protein family.</text>
</comment>
<keyword evidence="5 8" id="KW-0472">Membrane</keyword>
<feature type="transmembrane region" description="Helical" evidence="8">
    <location>
        <begin position="767"/>
        <end position="790"/>
    </location>
</feature>
<feature type="transmembrane region" description="Helical" evidence="8">
    <location>
        <begin position="428"/>
        <end position="454"/>
    </location>
</feature>
<reference evidence="10 11" key="1">
    <citation type="journal article" date="2010" name="Genome Biol. Evol.">
        <title>The sequence of a 1.8-mb bacterial linear plasmid reveals a rich evolutionary reservoir of secondary metabolic pathways.</title>
        <authorList>
            <person name="Medema M.H."/>
            <person name="Trefzer A."/>
            <person name="Kovalchuk A."/>
            <person name="van den Berg M."/>
            <person name="Mueller U."/>
            <person name="Heijne W."/>
            <person name="Wu L."/>
            <person name="Alam M.T."/>
            <person name="Ronning C.M."/>
            <person name="Nierman W.C."/>
            <person name="Bovenberg R.A.L."/>
            <person name="Breitling R."/>
            <person name="Takano E."/>
        </authorList>
    </citation>
    <scope>NUCLEOTIDE SEQUENCE [LARGE SCALE GENOMIC DNA]</scope>
    <source>
        <strain evidence="11">ATCC 27064 / DSM 738 / JCM 4710 / NBRC 13307 / NCIMB 12785 / NRRL 3585 / VKM Ac-602</strain>
    </source>
</reference>
<evidence type="ECO:0000256" key="8">
    <source>
        <dbReference type="SAM" id="Phobius"/>
    </source>
</evidence>
<evidence type="ECO:0000256" key="3">
    <source>
        <dbReference type="ARBA" id="ARBA00022692"/>
    </source>
</evidence>
<feature type="domain" description="ABC3 transporter permease C-terminal" evidence="9">
    <location>
        <begin position="720"/>
        <end position="825"/>
    </location>
</feature>
<dbReference type="OrthoDB" id="9780560at2"/>
<evidence type="ECO:0000313" key="10">
    <source>
        <dbReference type="EMBL" id="EFG07802.1"/>
    </source>
</evidence>
<feature type="transmembrane region" description="Helical" evidence="8">
    <location>
        <begin position="715"/>
        <end position="739"/>
    </location>
</feature>
<feature type="domain" description="ABC3 transporter permease C-terminal" evidence="9">
    <location>
        <begin position="268"/>
        <end position="386"/>
    </location>
</feature>
<accession>B5GY74</accession>
<comment type="subcellular location">
    <subcellularLocation>
        <location evidence="1">Cell membrane</location>
        <topology evidence="1">Multi-pass membrane protein</topology>
    </subcellularLocation>
</comment>
<dbReference type="KEGG" id="sclf:BB341_14865"/>
<organism evidence="10 11">
    <name type="scientific">Streptomyces clavuligerus</name>
    <dbReference type="NCBI Taxonomy" id="1901"/>
    <lineage>
        <taxon>Bacteria</taxon>
        <taxon>Bacillati</taxon>
        <taxon>Actinomycetota</taxon>
        <taxon>Actinomycetes</taxon>
        <taxon>Kitasatosporales</taxon>
        <taxon>Streptomycetaceae</taxon>
        <taxon>Streptomyces</taxon>
    </lineage>
</organism>
<feature type="region of interest" description="Disordered" evidence="7">
    <location>
        <begin position="110"/>
        <end position="138"/>
    </location>
</feature>
<keyword evidence="4 8" id="KW-1133">Transmembrane helix</keyword>
<dbReference type="PANTHER" id="PTHR30572:SF4">
    <property type="entry name" value="ABC TRANSPORTER PERMEASE YTRF"/>
    <property type="match status" value="1"/>
</dbReference>
<evidence type="ECO:0000256" key="6">
    <source>
        <dbReference type="ARBA" id="ARBA00038076"/>
    </source>
</evidence>
<sequence>MIRTALRSLRTHTIRFLLPAFAVVLGVAFTSGSLIHAESVRADLRQGLRGAQPDASVVVRPDPGASRSAEPALDIRLAERLRALPGAAGVRGAAEGVAFVVGPGGELVGAREKTTGTNAVPGPDGADPRHPMVTGRAPRAPGELALDRATAVSTGYGAGDRVRFVVAGETRTGVVTGVFTSDDPRLLSGGTLTLFDTASARRWFAPAPDAYTALSLTARPGVPDSDLAGQAAALLPAGLEAVDRATLDAETEAEVSAALEKITGLLLSFAAVVLLTAGFLVANAFTMLSAARAREHALLRAVGATRGYLTRLVLTEAVLVGGAAALLGHLLGMAAAVPLDRFFGAGTGGGPRLTGLMPPLVSVGVGVVVAVVSAYVPARRAASVSPVAALRTGLPQPPASLRRRSLAGAAVTVLGGLLLAAATDTADLGLLTCGGAVLLLGLILLTPLCALALVRLVRTVAGPRLGVRGRLAAENMCRNPRRTAATAASLMTGLSLVAAATMGAAALRATADAEARAAMSGDLRVVPVTYGRIADGTAERVARVPGVAAVTPRVPGELELSGGDWLSVTGVDPAAVARAAGLTVHRGSLDRLGERGIAVTRTEARERGWTLGTRVTGVFDGMSRTAAGTPGPQTLTVVALYDGPEVFSPALVASAALTAAEPAEIVIAAGPGSSGGVAGLRERIGTALDNPALLVQDRADAGREAARPVEPFLDVVHALLSLAVLIGALGVVNTMAMAVRERVREIGLLRVIGFDRRGVASVVRRESVLISLLGTGLGVFAGTLVGAAAVVGQEGAPLIVPWGWLALCFVAATAIGVLASLGPARWAARVRLLSAVQSDGE</sequence>
<dbReference type="GeneID" id="93730719"/>
<dbReference type="RefSeq" id="WP_003956889.1">
    <property type="nucleotide sequence ID" value="NZ_CM000913.1"/>
</dbReference>
<feature type="transmembrane region" description="Helical" evidence="8">
    <location>
        <begin position="405"/>
        <end position="422"/>
    </location>
</feature>
<dbReference type="InterPro" id="IPR050250">
    <property type="entry name" value="Macrolide_Exporter_MacB"/>
</dbReference>
<feature type="transmembrane region" description="Helical" evidence="8">
    <location>
        <begin position="802"/>
        <end position="821"/>
    </location>
</feature>
<evidence type="ECO:0000259" key="9">
    <source>
        <dbReference type="Pfam" id="PF02687"/>
    </source>
</evidence>
<feature type="transmembrane region" description="Helical" evidence="8">
    <location>
        <begin position="484"/>
        <end position="507"/>
    </location>
</feature>
<dbReference type="eggNOG" id="COG3127">
    <property type="taxonomic scope" value="Bacteria"/>
</dbReference>
<keyword evidence="2" id="KW-1003">Cell membrane</keyword>
<evidence type="ECO:0000256" key="5">
    <source>
        <dbReference type="ARBA" id="ARBA00023136"/>
    </source>
</evidence>
<feature type="transmembrane region" description="Helical" evidence="8">
    <location>
        <begin position="265"/>
        <end position="291"/>
    </location>
</feature>
<evidence type="ECO:0000256" key="1">
    <source>
        <dbReference type="ARBA" id="ARBA00004651"/>
    </source>
</evidence>
<evidence type="ECO:0000256" key="4">
    <source>
        <dbReference type="ARBA" id="ARBA00022989"/>
    </source>
</evidence>
<dbReference type="Pfam" id="PF02687">
    <property type="entry name" value="FtsX"/>
    <property type="match status" value="2"/>
</dbReference>
<dbReference type="EMBL" id="CM000913">
    <property type="protein sequence ID" value="EFG07802.1"/>
    <property type="molecule type" value="Genomic_DNA"/>
</dbReference>
<dbReference type="GO" id="GO:0005886">
    <property type="term" value="C:plasma membrane"/>
    <property type="evidence" value="ECO:0007669"/>
    <property type="project" value="UniProtKB-SubCell"/>
</dbReference>
<evidence type="ECO:0000256" key="7">
    <source>
        <dbReference type="SAM" id="MobiDB-lite"/>
    </source>
</evidence>
<name>B5GY74_STRCL</name>
<gene>
    <name evidence="10" type="ORF">SCLAV_2730</name>
</gene>
<keyword evidence="3 8" id="KW-0812">Transmembrane</keyword>
<dbReference type="Proteomes" id="UP000002357">
    <property type="component" value="Chromosome"/>
</dbReference>
<dbReference type="GO" id="GO:0022857">
    <property type="term" value="F:transmembrane transporter activity"/>
    <property type="evidence" value="ECO:0007669"/>
    <property type="project" value="TreeGrafter"/>
</dbReference>
<evidence type="ECO:0000313" key="11">
    <source>
        <dbReference type="Proteomes" id="UP000002357"/>
    </source>
</evidence>
<dbReference type="AlphaFoldDB" id="B5GY74"/>
<evidence type="ECO:0000256" key="2">
    <source>
        <dbReference type="ARBA" id="ARBA00022475"/>
    </source>
</evidence>
<dbReference type="STRING" id="1901.BB341_14865"/>
<protein>
    <submittedName>
        <fullName evidence="10">ABC transporter integral membrane protein</fullName>
    </submittedName>
</protein>
<keyword evidence="11" id="KW-1185">Reference proteome</keyword>
<proteinExistence type="inferred from homology"/>
<feature type="transmembrane region" description="Helical" evidence="8">
    <location>
        <begin position="356"/>
        <end position="376"/>
    </location>
</feature>